<dbReference type="Pfam" id="PF01553">
    <property type="entry name" value="Acyltransferase"/>
    <property type="match status" value="1"/>
</dbReference>
<feature type="chain" id="PRO_5030900703" description="Phospholipid/glycerol acyltransferase domain-containing protein" evidence="6">
    <location>
        <begin position="21"/>
        <end position="393"/>
    </location>
</feature>
<name>A0A7S2QTD1_9EUKA</name>
<feature type="domain" description="Phospholipid/glycerol acyltransferase" evidence="7">
    <location>
        <begin position="204"/>
        <end position="333"/>
    </location>
</feature>
<evidence type="ECO:0000256" key="1">
    <source>
        <dbReference type="ARBA" id="ARBA00005189"/>
    </source>
</evidence>
<evidence type="ECO:0000256" key="2">
    <source>
        <dbReference type="ARBA" id="ARBA00022516"/>
    </source>
</evidence>
<dbReference type="SMART" id="SM00563">
    <property type="entry name" value="PlsC"/>
    <property type="match status" value="1"/>
</dbReference>
<sequence>MLSPYVSALLLMHLNGNAYAAPVKATTASGKLALKSNPNQNRIFDHRVPGHHHSGTEITHRSSLASSSTSRRIKLPKKFTAPQAMAHPPVTTVVSPEKSDDAYERHIREAQGLERAFPAELSPIERQITKAQALAYGVSFFSIAYLWCLGIETAERLKLIHERQREGATAHFVGVLADKLLRVFPFIDIEVSGAETITRDKEPTIWVSNHVSELDLLVFLILEGRYNIGRERPIKFLYWDKLRDYPVLSRFLRVSGMIPVAMEDTGFEVDNQYKLQSLKDMYRKMDDAVADGFDIAILPEGRRNKDAPTLAKAFPGAFKLAKKHGADIGFIGTHGVEQVWNVENGFHAKSKKISVKFWENMDIESKAEFMEKFYQLLGPWAASKVDALEIRDT</sequence>
<organism evidence="8">
    <name type="scientific">Norrisiella sphaerica</name>
    <dbReference type="NCBI Taxonomy" id="552664"/>
    <lineage>
        <taxon>Eukaryota</taxon>
        <taxon>Sar</taxon>
        <taxon>Rhizaria</taxon>
        <taxon>Cercozoa</taxon>
        <taxon>Chlorarachniophyceae</taxon>
        <taxon>Norrisiella</taxon>
    </lineage>
</organism>
<dbReference type="GO" id="GO:0003841">
    <property type="term" value="F:1-acylglycerol-3-phosphate O-acyltransferase activity"/>
    <property type="evidence" value="ECO:0007669"/>
    <property type="project" value="TreeGrafter"/>
</dbReference>
<keyword evidence="6" id="KW-0732">Signal</keyword>
<evidence type="ECO:0000256" key="3">
    <source>
        <dbReference type="ARBA" id="ARBA00022679"/>
    </source>
</evidence>
<evidence type="ECO:0000256" key="5">
    <source>
        <dbReference type="ARBA" id="ARBA00023315"/>
    </source>
</evidence>
<proteinExistence type="predicted"/>
<keyword evidence="4" id="KW-0443">Lipid metabolism</keyword>
<dbReference type="EMBL" id="HBHC01001869">
    <property type="protein sequence ID" value="CAD9651454.1"/>
    <property type="molecule type" value="Transcribed_RNA"/>
</dbReference>
<dbReference type="PANTHER" id="PTHR10434">
    <property type="entry name" value="1-ACYL-SN-GLYCEROL-3-PHOSPHATE ACYLTRANSFERASE"/>
    <property type="match status" value="1"/>
</dbReference>
<dbReference type="AlphaFoldDB" id="A0A7S2QTD1"/>
<feature type="signal peptide" evidence="6">
    <location>
        <begin position="1"/>
        <end position="20"/>
    </location>
</feature>
<keyword evidence="5" id="KW-0012">Acyltransferase</keyword>
<dbReference type="SUPFAM" id="SSF69593">
    <property type="entry name" value="Glycerol-3-phosphate (1)-acyltransferase"/>
    <property type="match status" value="1"/>
</dbReference>
<dbReference type="InterPro" id="IPR002123">
    <property type="entry name" value="Plipid/glycerol_acylTrfase"/>
</dbReference>
<accession>A0A7S2QTD1</accession>
<protein>
    <recommendedName>
        <fullName evidence="7">Phospholipid/glycerol acyltransferase domain-containing protein</fullName>
    </recommendedName>
</protein>
<dbReference type="PANTHER" id="PTHR10434:SF64">
    <property type="entry name" value="1-ACYL-SN-GLYCEROL-3-PHOSPHATE ACYLTRANSFERASE-RELATED"/>
    <property type="match status" value="1"/>
</dbReference>
<keyword evidence="2" id="KW-0444">Lipid biosynthesis</keyword>
<dbReference type="CDD" id="cd07989">
    <property type="entry name" value="LPLAT_AGPAT-like"/>
    <property type="match status" value="1"/>
</dbReference>
<evidence type="ECO:0000313" key="8">
    <source>
        <dbReference type="EMBL" id="CAD9651454.1"/>
    </source>
</evidence>
<comment type="pathway">
    <text evidence="1">Lipid metabolism.</text>
</comment>
<keyword evidence="3" id="KW-0808">Transferase</keyword>
<evidence type="ECO:0000256" key="6">
    <source>
        <dbReference type="SAM" id="SignalP"/>
    </source>
</evidence>
<gene>
    <name evidence="8" type="ORF">NSPH01132_LOCUS1118</name>
</gene>
<dbReference type="GO" id="GO:0006654">
    <property type="term" value="P:phosphatidic acid biosynthetic process"/>
    <property type="evidence" value="ECO:0007669"/>
    <property type="project" value="TreeGrafter"/>
</dbReference>
<evidence type="ECO:0000259" key="7">
    <source>
        <dbReference type="SMART" id="SM00563"/>
    </source>
</evidence>
<reference evidence="8" key="1">
    <citation type="submission" date="2021-01" db="EMBL/GenBank/DDBJ databases">
        <authorList>
            <person name="Corre E."/>
            <person name="Pelletier E."/>
            <person name="Niang G."/>
            <person name="Scheremetjew M."/>
            <person name="Finn R."/>
            <person name="Kale V."/>
            <person name="Holt S."/>
            <person name="Cochrane G."/>
            <person name="Meng A."/>
            <person name="Brown T."/>
            <person name="Cohen L."/>
        </authorList>
    </citation>
    <scope>NUCLEOTIDE SEQUENCE</scope>
    <source>
        <strain evidence="8">BC52</strain>
    </source>
</reference>
<evidence type="ECO:0000256" key="4">
    <source>
        <dbReference type="ARBA" id="ARBA00023098"/>
    </source>
</evidence>